<dbReference type="Gene3D" id="3.30.420.10">
    <property type="entry name" value="Ribonuclease H-like superfamily/Ribonuclease H"/>
    <property type="match status" value="1"/>
</dbReference>
<protein>
    <recommendedName>
        <fullName evidence="3">Tc1-like transposase DDE domain-containing protein</fullName>
    </recommendedName>
</protein>
<gene>
    <name evidence="1" type="ORF">K469DRAFT_717923</name>
</gene>
<sequence length="136" mass="16412">EKGLTNHRCKKRPKLNAAVRALRLKFCQEYRYFNWKRRGVKFSDECSVQRGSGKEAEWCFRYPHGIWTLEWPLYSPDLNPIEHLWWALKKLAWDALRAALKEAWKKLPKRLIRQLIESMGRRLAAVRKVRGWQTKY</sequence>
<dbReference type="OrthoDB" id="5410741at2759"/>
<keyword evidence="2" id="KW-1185">Reference proteome</keyword>
<evidence type="ECO:0000313" key="2">
    <source>
        <dbReference type="Proteomes" id="UP000800200"/>
    </source>
</evidence>
<dbReference type="EMBL" id="ML994673">
    <property type="protein sequence ID" value="KAF2178709.1"/>
    <property type="molecule type" value="Genomic_DNA"/>
</dbReference>
<organism evidence="1 2">
    <name type="scientific">Zopfia rhizophila CBS 207.26</name>
    <dbReference type="NCBI Taxonomy" id="1314779"/>
    <lineage>
        <taxon>Eukaryota</taxon>
        <taxon>Fungi</taxon>
        <taxon>Dikarya</taxon>
        <taxon>Ascomycota</taxon>
        <taxon>Pezizomycotina</taxon>
        <taxon>Dothideomycetes</taxon>
        <taxon>Dothideomycetes incertae sedis</taxon>
        <taxon>Zopfiaceae</taxon>
        <taxon>Zopfia</taxon>
    </lineage>
</organism>
<evidence type="ECO:0000313" key="1">
    <source>
        <dbReference type="EMBL" id="KAF2178709.1"/>
    </source>
</evidence>
<evidence type="ECO:0008006" key="3">
    <source>
        <dbReference type="Google" id="ProtNLM"/>
    </source>
</evidence>
<reference evidence="1" key="1">
    <citation type="journal article" date="2020" name="Stud. Mycol.">
        <title>101 Dothideomycetes genomes: a test case for predicting lifestyles and emergence of pathogens.</title>
        <authorList>
            <person name="Haridas S."/>
            <person name="Albert R."/>
            <person name="Binder M."/>
            <person name="Bloem J."/>
            <person name="Labutti K."/>
            <person name="Salamov A."/>
            <person name="Andreopoulos B."/>
            <person name="Baker S."/>
            <person name="Barry K."/>
            <person name="Bills G."/>
            <person name="Bluhm B."/>
            <person name="Cannon C."/>
            <person name="Castanera R."/>
            <person name="Culley D."/>
            <person name="Daum C."/>
            <person name="Ezra D."/>
            <person name="Gonzalez J."/>
            <person name="Henrissat B."/>
            <person name="Kuo A."/>
            <person name="Liang C."/>
            <person name="Lipzen A."/>
            <person name="Lutzoni F."/>
            <person name="Magnuson J."/>
            <person name="Mondo S."/>
            <person name="Nolan M."/>
            <person name="Ohm R."/>
            <person name="Pangilinan J."/>
            <person name="Park H.-J."/>
            <person name="Ramirez L."/>
            <person name="Alfaro M."/>
            <person name="Sun H."/>
            <person name="Tritt A."/>
            <person name="Yoshinaga Y."/>
            <person name="Zwiers L.-H."/>
            <person name="Turgeon B."/>
            <person name="Goodwin S."/>
            <person name="Spatafora J."/>
            <person name="Crous P."/>
            <person name="Grigoriev I."/>
        </authorList>
    </citation>
    <scope>NUCLEOTIDE SEQUENCE</scope>
    <source>
        <strain evidence="1">CBS 207.26</strain>
    </source>
</reference>
<dbReference type="InterPro" id="IPR036397">
    <property type="entry name" value="RNaseH_sf"/>
</dbReference>
<proteinExistence type="predicted"/>
<dbReference type="Proteomes" id="UP000800200">
    <property type="component" value="Unassembled WGS sequence"/>
</dbReference>
<name>A0A6A6DKF1_9PEZI</name>
<dbReference type="AlphaFoldDB" id="A0A6A6DKF1"/>
<feature type="non-terminal residue" evidence="1">
    <location>
        <position position="1"/>
    </location>
</feature>
<accession>A0A6A6DKF1</accession>
<dbReference type="GO" id="GO:0003676">
    <property type="term" value="F:nucleic acid binding"/>
    <property type="evidence" value="ECO:0007669"/>
    <property type="project" value="InterPro"/>
</dbReference>